<name>A0A1J5R1V5_9ZZZZ</name>
<feature type="coiled-coil region" evidence="1">
    <location>
        <begin position="63"/>
        <end position="90"/>
    </location>
</feature>
<keyword evidence="1" id="KW-0175">Coiled coil</keyword>
<dbReference type="GO" id="GO:0004803">
    <property type="term" value="F:transposase activity"/>
    <property type="evidence" value="ECO:0007669"/>
    <property type="project" value="InterPro"/>
</dbReference>
<evidence type="ECO:0000313" key="2">
    <source>
        <dbReference type="EMBL" id="OIQ89458.1"/>
    </source>
</evidence>
<dbReference type="GO" id="GO:0003677">
    <property type="term" value="F:DNA binding"/>
    <property type="evidence" value="ECO:0007669"/>
    <property type="project" value="InterPro"/>
</dbReference>
<dbReference type="Pfam" id="PF01527">
    <property type="entry name" value="HTH_Tnp_1"/>
    <property type="match status" value="1"/>
</dbReference>
<proteinExistence type="predicted"/>
<protein>
    <submittedName>
        <fullName evidence="2">Transposase</fullName>
    </submittedName>
</protein>
<evidence type="ECO:0000256" key="1">
    <source>
        <dbReference type="SAM" id="Coils"/>
    </source>
</evidence>
<sequence length="103" mass="11227">MPKKYDAEFKARAVRLVRDHVGDYGSVNAASVAVGAQLGVARESLRRWVSQAEVDAGARPGVSTGEAEEIRRLKAENKRLTEANAILRAASIFFAGELDSRNR</sequence>
<dbReference type="EMBL" id="MLJW01000329">
    <property type="protein sequence ID" value="OIQ89458.1"/>
    <property type="molecule type" value="Genomic_DNA"/>
</dbReference>
<organism evidence="2">
    <name type="scientific">mine drainage metagenome</name>
    <dbReference type="NCBI Taxonomy" id="410659"/>
    <lineage>
        <taxon>unclassified sequences</taxon>
        <taxon>metagenomes</taxon>
        <taxon>ecological metagenomes</taxon>
    </lineage>
</organism>
<dbReference type="InterPro" id="IPR036388">
    <property type="entry name" value="WH-like_DNA-bd_sf"/>
</dbReference>
<dbReference type="InterPro" id="IPR002514">
    <property type="entry name" value="Transposase_8"/>
</dbReference>
<dbReference type="AlphaFoldDB" id="A0A1J5R1V5"/>
<reference evidence="2" key="1">
    <citation type="submission" date="2016-10" db="EMBL/GenBank/DDBJ databases">
        <title>Sequence of Gallionella enrichment culture.</title>
        <authorList>
            <person name="Poehlein A."/>
            <person name="Muehling M."/>
            <person name="Daniel R."/>
        </authorList>
    </citation>
    <scope>NUCLEOTIDE SEQUENCE</scope>
</reference>
<dbReference type="SUPFAM" id="SSF46689">
    <property type="entry name" value="Homeodomain-like"/>
    <property type="match status" value="1"/>
</dbReference>
<gene>
    <name evidence="2" type="ORF">GALL_286380</name>
</gene>
<dbReference type="Gene3D" id="1.10.10.10">
    <property type="entry name" value="Winged helix-like DNA-binding domain superfamily/Winged helix DNA-binding domain"/>
    <property type="match status" value="1"/>
</dbReference>
<dbReference type="GO" id="GO:0006313">
    <property type="term" value="P:DNA transposition"/>
    <property type="evidence" value="ECO:0007669"/>
    <property type="project" value="InterPro"/>
</dbReference>
<dbReference type="InterPro" id="IPR009057">
    <property type="entry name" value="Homeodomain-like_sf"/>
</dbReference>
<comment type="caution">
    <text evidence="2">The sequence shown here is derived from an EMBL/GenBank/DDBJ whole genome shotgun (WGS) entry which is preliminary data.</text>
</comment>
<accession>A0A1J5R1V5</accession>